<reference evidence="2 3" key="1">
    <citation type="submission" date="2020-08" db="EMBL/GenBank/DDBJ databases">
        <title>Edaphobacter telluris sp. nov. and Acidobacterium dinghuensis sp. nov., two acidobacteria isolated from forest soil.</title>
        <authorList>
            <person name="Fu J."/>
            <person name="Qiu L."/>
        </authorList>
    </citation>
    <scope>NUCLEOTIDE SEQUENCE [LARGE SCALE GENOMIC DNA]</scope>
    <source>
        <strain evidence="2">4Y35</strain>
    </source>
</reference>
<dbReference type="KEGG" id="adin:H7849_05170"/>
<dbReference type="SUPFAM" id="SSF53448">
    <property type="entry name" value="Nucleotide-diphospho-sugar transferases"/>
    <property type="match status" value="1"/>
</dbReference>
<protein>
    <submittedName>
        <fullName evidence="2">Glycosyltransferase</fullName>
    </submittedName>
</protein>
<dbReference type="Pfam" id="PF00535">
    <property type="entry name" value="Glycos_transf_2"/>
    <property type="match status" value="1"/>
</dbReference>
<dbReference type="PANTHER" id="PTHR22916">
    <property type="entry name" value="GLYCOSYLTRANSFERASE"/>
    <property type="match status" value="1"/>
</dbReference>
<proteinExistence type="predicted"/>
<dbReference type="Proteomes" id="UP000515312">
    <property type="component" value="Chromosome"/>
</dbReference>
<keyword evidence="3" id="KW-1185">Reference proteome</keyword>
<evidence type="ECO:0000259" key="1">
    <source>
        <dbReference type="Pfam" id="PF00535"/>
    </source>
</evidence>
<accession>A0A7G8BLD4</accession>
<dbReference type="GO" id="GO:0016758">
    <property type="term" value="F:hexosyltransferase activity"/>
    <property type="evidence" value="ECO:0007669"/>
    <property type="project" value="UniProtKB-ARBA"/>
</dbReference>
<gene>
    <name evidence="2" type="ORF">H7849_05170</name>
</gene>
<evidence type="ECO:0000313" key="2">
    <source>
        <dbReference type="EMBL" id="QNI33354.1"/>
    </source>
</evidence>
<dbReference type="RefSeq" id="WP_186744715.1">
    <property type="nucleotide sequence ID" value="NZ_CP060394.1"/>
</dbReference>
<evidence type="ECO:0000313" key="3">
    <source>
        <dbReference type="Proteomes" id="UP000515312"/>
    </source>
</evidence>
<dbReference type="Gene3D" id="3.90.550.10">
    <property type="entry name" value="Spore Coat Polysaccharide Biosynthesis Protein SpsA, Chain A"/>
    <property type="match status" value="1"/>
</dbReference>
<keyword evidence="2" id="KW-0808">Transferase</keyword>
<dbReference type="PANTHER" id="PTHR22916:SF3">
    <property type="entry name" value="UDP-GLCNAC:BETAGAL BETA-1,3-N-ACETYLGLUCOSAMINYLTRANSFERASE-LIKE PROTEIN 1"/>
    <property type="match status" value="1"/>
</dbReference>
<organism evidence="2 3">
    <name type="scientific">Alloacidobacterium dinghuense</name>
    <dbReference type="NCBI Taxonomy" id="2763107"/>
    <lineage>
        <taxon>Bacteria</taxon>
        <taxon>Pseudomonadati</taxon>
        <taxon>Acidobacteriota</taxon>
        <taxon>Terriglobia</taxon>
        <taxon>Terriglobales</taxon>
        <taxon>Acidobacteriaceae</taxon>
        <taxon>Alloacidobacterium</taxon>
    </lineage>
</organism>
<name>A0A7G8BLD4_9BACT</name>
<dbReference type="EMBL" id="CP060394">
    <property type="protein sequence ID" value="QNI33354.1"/>
    <property type="molecule type" value="Genomic_DNA"/>
</dbReference>
<dbReference type="InterPro" id="IPR001173">
    <property type="entry name" value="Glyco_trans_2-like"/>
</dbReference>
<dbReference type="AlphaFoldDB" id="A0A7G8BLD4"/>
<sequence length="312" mass="34519">MTATISICIPCYKSERYIRTTIESALAQTVPADEILISDDNSPDRSYEIVKEYEGISGVRIIRPPQRFSLGEHYRFLLEEAKGDYICFLSSDDALMPSFVETMRAGLEDNVAMIAGASLECDEKLVPKRARGIALPTNTLHAPEGFQFFMGGNAYTISVALLSRQMLLETPALPREADLATDWYWALMLGTKGKTKFVRKPLGYYRVHGLNAGHSNPNNWRKATAAMLAFAKKNLGPELGGKLDRRIAGIQNEIAATERGEGEAVSSVPLKVRLKEFTRRLMALNYRSLPKVIVKAEAGVGMALAEARTQTK</sequence>
<dbReference type="InterPro" id="IPR029044">
    <property type="entry name" value="Nucleotide-diphossugar_trans"/>
</dbReference>
<feature type="domain" description="Glycosyltransferase 2-like" evidence="1">
    <location>
        <begin position="6"/>
        <end position="131"/>
    </location>
</feature>